<dbReference type="InterPro" id="IPR013655">
    <property type="entry name" value="PAS_fold_3"/>
</dbReference>
<evidence type="ECO:0000313" key="3">
    <source>
        <dbReference type="Proteomes" id="UP000078596"/>
    </source>
</evidence>
<dbReference type="CDD" id="cd00130">
    <property type="entry name" value="PAS"/>
    <property type="match status" value="1"/>
</dbReference>
<organism evidence="2 3">
    <name type="scientific">Halothiobacillus diazotrophicus</name>
    <dbReference type="NCBI Taxonomy" id="1860122"/>
    <lineage>
        <taxon>Bacteria</taxon>
        <taxon>Pseudomonadati</taxon>
        <taxon>Pseudomonadota</taxon>
        <taxon>Gammaproteobacteria</taxon>
        <taxon>Chromatiales</taxon>
        <taxon>Halothiobacillaceae</taxon>
        <taxon>Halothiobacillus</taxon>
    </lineage>
</organism>
<dbReference type="Pfam" id="PF08447">
    <property type="entry name" value="PAS_3"/>
    <property type="match status" value="1"/>
</dbReference>
<proteinExistence type="predicted"/>
<dbReference type="InterPro" id="IPR035965">
    <property type="entry name" value="PAS-like_dom_sf"/>
</dbReference>
<dbReference type="RefSeq" id="WP_066098670.1">
    <property type="nucleotide sequence ID" value="NZ_CP016027.1"/>
</dbReference>
<sequence>MDRFLSGNEYVLRPTQTIQSRTDLRGVITFVNRTLTEVSGYSREELVGAPHSLLRHPQIPRTIYYVMWETIKAEREFYGYVNNRAKNGDNYWVIAYIAPHYGSDKMLDGFSSVRRAPLRERIPEWTDIYDQLNQVEAKYPRKDQCVAGKDWLGNYLHKRTPYTDLTQYVLSGL</sequence>
<dbReference type="KEGG" id="haz:A9404_03390"/>
<reference evidence="2 3" key="1">
    <citation type="submission" date="2016-06" db="EMBL/GenBank/DDBJ databases">
        <title>Insight into the functional genes involving in sulfur oxidation in Pearl River water.</title>
        <authorList>
            <person name="Luo J."/>
            <person name="Tan X."/>
            <person name="Lin W."/>
        </authorList>
    </citation>
    <scope>NUCLEOTIDE SEQUENCE [LARGE SCALE GENOMIC DNA]</scope>
    <source>
        <strain evidence="2 3">LS2</strain>
    </source>
</reference>
<keyword evidence="3" id="KW-1185">Reference proteome</keyword>
<dbReference type="Proteomes" id="UP000078596">
    <property type="component" value="Chromosome"/>
</dbReference>
<dbReference type="Gene3D" id="3.30.450.20">
    <property type="entry name" value="PAS domain"/>
    <property type="match status" value="1"/>
</dbReference>
<feature type="domain" description="PAS" evidence="1">
    <location>
        <begin position="23"/>
        <end position="74"/>
    </location>
</feature>
<protein>
    <recommendedName>
        <fullName evidence="1">PAS domain-containing protein</fullName>
    </recommendedName>
</protein>
<dbReference type="EMBL" id="CP016027">
    <property type="protein sequence ID" value="ANJ66549.1"/>
    <property type="molecule type" value="Genomic_DNA"/>
</dbReference>
<dbReference type="NCBIfam" id="TIGR00229">
    <property type="entry name" value="sensory_box"/>
    <property type="match status" value="1"/>
</dbReference>
<name>A0A191ZF99_9GAMM</name>
<gene>
    <name evidence="2" type="ORF">A9404_03390</name>
</gene>
<dbReference type="InterPro" id="IPR000014">
    <property type="entry name" value="PAS"/>
</dbReference>
<dbReference type="SUPFAM" id="SSF55785">
    <property type="entry name" value="PYP-like sensor domain (PAS domain)"/>
    <property type="match status" value="1"/>
</dbReference>
<dbReference type="STRING" id="1860122.A9404_03390"/>
<dbReference type="AlphaFoldDB" id="A0A191ZF99"/>
<dbReference type="PROSITE" id="PS50112">
    <property type="entry name" value="PAS"/>
    <property type="match status" value="1"/>
</dbReference>
<evidence type="ECO:0000259" key="1">
    <source>
        <dbReference type="PROSITE" id="PS50112"/>
    </source>
</evidence>
<accession>A0A191ZF99</accession>
<evidence type="ECO:0000313" key="2">
    <source>
        <dbReference type="EMBL" id="ANJ66549.1"/>
    </source>
</evidence>